<feature type="signal peptide" evidence="1">
    <location>
        <begin position="1"/>
        <end position="18"/>
    </location>
</feature>
<name>A0ABV5BLN3_9LEPT</name>
<evidence type="ECO:0000256" key="1">
    <source>
        <dbReference type="SAM" id="SignalP"/>
    </source>
</evidence>
<evidence type="ECO:0008006" key="4">
    <source>
        <dbReference type="Google" id="ProtNLM"/>
    </source>
</evidence>
<evidence type="ECO:0000313" key="3">
    <source>
        <dbReference type="Proteomes" id="UP001580391"/>
    </source>
</evidence>
<feature type="chain" id="PRO_5045808328" description="Lipoprotein" evidence="1">
    <location>
        <begin position="19"/>
        <end position="237"/>
    </location>
</feature>
<reference evidence="2 3" key="1">
    <citation type="submission" date="2024-09" db="EMBL/GenBank/DDBJ databases">
        <title>Taxonomic and Genotyping Characterization of Leptospira Strains isolated from Multiple Sources in Colombia highlights the importance of intermediate species.</title>
        <authorList>
            <person name="Torres Higuera L."/>
            <person name="Rojas Tapias D."/>
            <person name="Jimenez Velasquez S."/>
            <person name="Renjifo Ibanez C."/>
        </authorList>
    </citation>
    <scope>NUCLEOTIDE SEQUENCE [LARGE SCALE GENOMIC DNA]</scope>
    <source>
        <strain evidence="2 3">Lep080</strain>
    </source>
</reference>
<keyword evidence="1" id="KW-0732">Signal</keyword>
<dbReference type="EMBL" id="JBHILJ010000002">
    <property type="protein sequence ID" value="MFB5736208.1"/>
    <property type="molecule type" value="Genomic_DNA"/>
</dbReference>
<dbReference type="PROSITE" id="PS51257">
    <property type="entry name" value="PROKAR_LIPOPROTEIN"/>
    <property type="match status" value="1"/>
</dbReference>
<gene>
    <name evidence="2" type="ORF">ACE5IX_06805</name>
</gene>
<accession>A0ABV5BLN3</accession>
<evidence type="ECO:0000313" key="2">
    <source>
        <dbReference type="EMBL" id="MFB5736208.1"/>
    </source>
</evidence>
<sequence length="237" mass="27828">MLRSKLFFLLTITQLFQACLFSYTSGGKFPEPLSKDSPKERLIFLIRGKACVQICGEKDKSEICQPGPETCKTWAPGWYPVEFARDEKYFDFSEFYPRKKKKAIMNFPTNLLRKYDVGSEEPFEYKPVESIPQLSQEYPKGVFKNVIMIRLLEFEKTSDWPSYLPYFSLLIVPGYVEETFKIEVSRYDSQGKETKMTDHSPPKLKHWFGWVFTLWGPMFSSNEKHLLYRTVDTLPGR</sequence>
<comment type="caution">
    <text evidence="2">The sequence shown here is derived from an EMBL/GenBank/DDBJ whole genome shotgun (WGS) entry which is preliminary data.</text>
</comment>
<organism evidence="2 3">
    <name type="scientific">Leptospira wolffii</name>
    <dbReference type="NCBI Taxonomy" id="409998"/>
    <lineage>
        <taxon>Bacteria</taxon>
        <taxon>Pseudomonadati</taxon>
        <taxon>Spirochaetota</taxon>
        <taxon>Spirochaetia</taxon>
        <taxon>Leptospirales</taxon>
        <taxon>Leptospiraceae</taxon>
        <taxon>Leptospira</taxon>
    </lineage>
</organism>
<dbReference type="Proteomes" id="UP001580391">
    <property type="component" value="Unassembled WGS sequence"/>
</dbReference>
<proteinExistence type="predicted"/>
<protein>
    <recommendedName>
        <fullName evidence="4">Lipoprotein</fullName>
    </recommendedName>
</protein>
<dbReference type="RefSeq" id="WP_375516836.1">
    <property type="nucleotide sequence ID" value="NZ_JBHILI010000002.1"/>
</dbReference>
<keyword evidence="3" id="KW-1185">Reference proteome</keyword>